<proteinExistence type="predicted"/>
<comment type="caution">
    <text evidence="1">The sequence shown here is derived from an EMBL/GenBank/DDBJ whole genome shotgun (WGS) entry which is preliminary data.</text>
</comment>
<protein>
    <submittedName>
        <fullName evidence="1">Uncharacterized protein</fullName>
    </submittedName>
</protein>
<name>A0ABR3V2S5_9PEZI</name>
<dbReference type="EMBL" id="JAZHXJ010002923">
    <property type="protein sequence ID" value="KAL1836070.1"/>
    <property type="molecule type" value="Genomic_DNA"/>
</dbReference>
<reference evidence="1 2" key="1">
    <citation type="journal article" date="2024" name="Commun. Biol.">
        <title>Comparative genomic analysis of thermophilic fungi reveals convergent evolutionary adaptations and gene losses.</title>
        <authorList>
            <person name="Steindorff A.S."/>
            <person name="Aguilar-Pontes M.V."/>
            <person name="Robinson A.J."/>
            <person name="Andreopoulos B."/>
            <person name="LaButti K."/>
            <person name="Kuo A."/>
            <person name="Mondo S."/>
            <person name="Riley R."/>
            <person name="Otillar R."/>
            <person name="Haridas S."/>
            <person name="Lipzen A."/>
            <person name="Grimwood J."/>
            <person name="Schmutz J."/>
            <person name="Clum A."/>
            <person name="Reid I.D."/>
            <person name="Moisan M.C."/>
            <person name="Butler G."/>
            <person name="Nguyen T.T.M."/>
            <person name="Dewar K."/>
            <person name="Conant G."/>
            <person name="Drula E."/>
            <person name="Henrissat B."/>
            <person name="Hansel C."/>
            <person name="Singer S."/>
            <person name="Hutchinson M.I."/>
            <person name="de Vries R.P."/>
            <person name="Natvig D.O."/>
            <person name="Powell A.J."/>
            <person name="Tsang A."/>
            <person name="Grigoriev I.V."/>
        </authorList>
    </citation>
    <scope>NUCLEOTIDE SEQUENCE [LARGE SCALE GENOMIC DNA]</scope>
    <source>
        <strain evidence="1 2">ATCC 24622</strain>
    </source>
</reference>
<keyword evidence="2" id="KW-1185">Reference proteome</keyword>
<gene>
    <name evidence="1" type="ORF">VTK73DRAFT_5216</name>
</gene>
<evidence type="ECO:0000313" key="2">
    <source>
        <dbReference type="Proteomes" id="UP001586593"/>
    </source>
</evidence>
<accession>A0ABR3V2S5</accession>
<evidence type="ECO:0000313" key="1">
    <source>
        <dbReference type="EMBL" id="KAL1836070.1"/>
    </source>
</evidence>
<sequence length="115" mass="12299">MEHPIAVRLFDTAAPTLRSNPTLHKSFWVASLASGDEPQIKTLASHSPRAKADAVWGGRSDSILFINGIPPGPQPPYTHTGSLPSPIDPAGLPRLLSCRLSLSASALFLRPHLEC</sequence>
<dbReference type="Proteomes" id="UP001586593">
    <property type="component" value="Unassembled WGS sequence"/>
</dbReference>
<organism evidence="1 2">
    <name type="scientific">Phialemonium thermophilum</name>
    <dbReference type="NCBI Taxonomy" id="223376"/>
    <lineage>
        <taxon>Eukaryota</taxon>
        <taxon>Fungi</taxon>
        <taxon>Dikarya</taxon>
        <taxon>Ascomycota</taxon>
        <taxon>Pezizomycotina</taxon>
        <taxon>Sordariomycetes</taxon>
        <taxon>Sordariomycetidae</taxon>
        <taxon>Cephalothecales</taxon>
        <taxon>Cephalothecaceae</taxon>
        <taxon>Phialemonium</taxon>
    </lineage>
</organism>